<protein>
    <submittedName>
        <fullName evidence="11">Adenosylmethionine carrier 1, chloroplastic/mitochondrial</fullName>
    </submittedName>
</protein>
<dbReference type="PANTHER" id="PTHR45667">
    <property type="entry name" value="S-ADENOSYLMETHIONINE MITOCHONDRIAL CARRIER PROTEIN"/>
    <property type="match status" value="1"/>
</dbReference>
<evidence type="ECO:0000256" key="2">
    <source>
        <dbReference type="ARBA" id="ARBA00006375"/>
    </source>
</evidence>
<gene>
    <name evidence="11" type="ORF">SEMRO_1175_G249160.1</name>
</gene>
<evidence type="ECO:0000256" key="6">
    <source>
        <dbReference type="ARBA" id="ARBA00022989"/>
    </source>
</evidence>
<dbReference type="PROSITE" id="PS50920">
    <property type="entry name" value="SOLCAR"/>
    <property type="match status" value="3"/>
</dbReference>
<keyword evidence="5" id="KW-0677">Repeat</keyword>
<accession>A0A9N8HN32</accession>
<dbReference type="AlphaFoldDB" id="A0A9N8HN32"/>
<sequence length="353" mass="38397">MLHYPSLWLFLVCLCLFTTPWLVHASTAASSSNNAISKIGRGGAKRHAKGPMATFVQTVMDARRHLVAAAVARSTSIFAMYPVDTIKTRIQMDQPNPFRLQGMYKGVDGSLLGQVPYGVLTFGSYEVYKNALLERFPNTRPIFLYALSAILGDLTGSGILCPSEVIKQQMQAGMYSSTTEAFTQIVKTKGIGGLYQGYLGGLTRDVPFRVAQLTTYEVTKNAYLKFKHFKLQQQSSTKTSKSTSSASSLELSPVEAALCGAVAGTFSAGITAPLDRIKTLLMTDSNAYGGTVASCAAKIWREEGIPGFATGVVPRVTYIAPSVVIFFIAYEQVQQRLKHRWTTTPTVAGTRKK</sequence>
<evidence type="ECO:0000256" key="3">
    <source>
        <dbReference type="ARBA" id="ARBA00022448"/>
    </source>
</evidence>
<feature type="repeat" description="Solcar" evidence="8">
    <location>
        <begin position="60"/>
        <end position="131"/>
    </location>
</feature>
<comment type="similarity">
    <text evidence="2 9">Belongs to the mitochondrial carrier (TC 2.A.29) family.</text>
</comment>
<evidence type="ECO:0000313" key="11">
    <source>
        <dbReference type="EMBL" id="CAB9521213.1"/>
    </source>
</evidence>
<dbReference type="SUPFAM" id="SSF103506">
    <property type="entry name" value="Mitochondrial carrier"/>
    <property type="match status" value="1"/>
</dbReference>
<evidence type="ECO:0000256" key="1">
    <source>
        <dbReference type="ARBA" id="ARBA00004141"/>
    </source>
</evidence>
<evidence type="ECO:0000256" key="7">
    <source>
        <dbReference type="ARBA" id="ARBA00023136"/>
    </source>
</evidence>
<dbReference type="InterPro" id="IPR018108">
    <property type="entry name" value="MCP_transmembrane"/>
</dbReference>
<dbReference type="GO" id="GO:0016020">
    <property type="term" value="C:membrane"/>
    <property type="evidence" value="ECO:0007669"/>
    <property type="project" value="UniProtKB-SubCell"/>
</dbReference>
<name>A0A9N8HN32_9STRA</name>
<feature type="repeat" description="Solcar" evidence="8">
    <location>
        <begin position="140"/>
        <end position="222"/>
    </location>
</feature>
<comment type="caution">
    <text evidence="11">The sequence shown here is derived from an EMBL/GenBank/DDBJ whole genome shotgun (WGS) entry which is preliminary data.</text>
</comment>
<reference evidence="11" key="1">
    <citation type="submission" date="2020-06" db="EMBL/GenBank/DDBJ databases">
        <authorList>
            <consortium name="Plant Systems Biology data submission"/>
        </authorList>
    </citation>
    <scope>NUCLEOTIDE SEQUENCE</scope>
    <source>
        <strain evidence="11">D6</strain>
    </source>
</reference>
<keyword evidence="12" id="KW-1185">Reference proteome</keyword>
<feature type="chain" id="PRO_5040212218" evidence="10">
    <location>
        <begin position="26"/>
        <end position="353"/>
    </location>
</feature>
<evidence type="ECO:0000256" key="4">
    <source>
        <dbReference type="ARBA" id="ARBA00022692"/>
    </source>
</evidence>
<dbReference type="OrthoDB" id="276989at2759"/>
<comment type="subcellular location">
    <subcellularLocation>
        <location evidence="1">Membrane</location>
        <topology evidence="1">Multi-pass membrane protein</topology>
    </subcellularLocation>
</comment>
<evidence type="ECO:0000256" key="10">
    <source>
        <dbReference type="SAM" id="SignalP"/>
    </source>
</evidence>
<evidence type="ECO:0000256" key="9">
    <source>
        <dbReference type="RuleBase" id="RU000488"/>
    </source>
</evidence>
<evidence type="ECO:0000256" key="8">
    <source>
        <dbReference type="PROSITE-ProRule" id="PRU00282"/>
    </source>
</evidence>
<keyword evidence="7 8" id="KW-0472">Membrane</keyword>
<keyword evidence="3 9" id="KW-0813">Transport</keyword>
<keyword evidence="6" id="KW-1133">Transmembrane helix</keyword>
<keyword evidence="4 8" id="KW-0812">Transmembrane</keyword>
<feature type="repeat" description="Solcar" evidence="8">
    <location>
        <begin position="251"/>
        <end position="336"/>
    </location>
</feature>
<evidence type="ECO:0000256" key="5">
    <source>
        <dbReference type="ARBA" id="ARBA00022737"/>
    </source>
</evidence>
<feature type="signal peptide" evidence="10">
    <location>
        <begin position="1"/>
        <end position="25"/>
    </location>
</feature>
<dbReference type="EMBL" id="CAICTM010001173">
    <property type="protein sequence ID" value="CAB9521213.1"/>
    <property type="molecule type" value="Genomic_DNA"/>
</dbReference>
<organism evidence="11 12">
    <name type="scientific">Seminavis robusta</name>
    <dbReference type="NCBI Taxonomy" id="568900"/>
    <lineage>
        <taxon>Eukaryota</taxon>
        <taxon>Sar</taxon>
        <taxon>Stramenopiles</taxon>
        <taxon>Ochrophyta</taxon>
        <taxon>Bacillariophyta</taxon>
        <taxon>Bacillariophyceae</taxon>
        <taxon>Bacillariophycidae</taxon>
        <taxon>Naviculales</taxon>
        <taxon>Naviculaceae</taxon>
        <taxon>Seminavis</taxon>
    </lineage>
</organism>
<dbReference type="Pfam" id="PF00153">
    <property type="entry name" value="Mito_carr"/>
    <property type="match status" value="3"/>
</dbReference>
<evidence type="ECO:0000313" key="12">
    <source>
        <dbReference type="Proteomes" id="UP001153069"/>
    </source>
</evidence>
<keyword evidence="10" id="KW-0732">Signal</keyword>
<proteinExistence type="inferred from homology"/>
<dbReference type="Gene3D" id="1.50.40.10">
    <property type="entry name" value="Mitochondrial carrier domain"/>
    <property type="match status" value="1"/>
</dbReference>
<dbReference type="Proteomes" id="UP001153069">
    <property type="component" value="Unassembled WGS sequence"/>
</dbReference>
<dbReference type="InterPro" id="IPR023395">
    <property type="entry name" value="MCP_dom_sf"/>
</dbReference>